<dbReference type="EMBL" id="JBHLZU010000007">
    <property type="protein sequence ID" value="MFB9904062.1"/>
    <property type="molecule type" value="Genomic_DNA"/>
</dbReference>
<organism evidence="1 2">
    <name type="scientific">Allokutzneria oryzae</name>
    <dbReference type="NCBI Taxonomy" id="1378989"/>
    <lineage>
        <taxon>Bacteria</taxon>
        <taxon>Bacillati</taxon>
        <taxon>Actinomycetota</taxon>
        <taxon>Actinomycetes</taxon>
        <taxon>Pseudonocardiales</taxon>
        <taxon>Pseudonocardiaceae</taxon>
        <taxon>Allokutzneria</taxon>
    </lineage>
</organism>
<reference evidence="1 2" key="1">
    <citation type="submission" date="2024-09" db="EMBL/GenBank/DDBJ databases">
        <authorList>
            <person name="Sun Q."/>
            <person name="Mori K."/>
        </authorList>
    </citation>
    <scope>NUCLEOTIDE SEQUENCE [LARGE SCALE GENOMIC DNA]</scope>
    <source>
        <strain evidence="1 2">TBRC 7907</strain>
    </source>
</reference>
<sequence>MNNDEREGASQLRSVYKALIDALEAAESDQASLRAVRSYAGELVKHCFLGNELAKLIAAKEEGIPAEDCVVRHGDDEEVVTRAIEVLHECQHHLVRAASKAQEFHSIVSARSKRRDERTDAS</sequence>
<evidence type="ECO:0008006" key="3">
    <source>
        <dbReference type="Google" id="ProtNLM"/>
    </source>
</evidence>
<dbReference type="Proteomes" id="UP001589693">
    <property type="component" value="Unassembled WGS sequence"/>
</dbReference>
<evidence type="ECO:0000313" key="2">
    <source>
        <dbReference type="Proteomes" id="UP001589693"/>
    </source>
</evidence>
<gene>
    <name evidence="1" type="ORF">ACFFQA_08930</name>
</gene>
<name>A0ABV5ZT51_9PSEU</name>
<proteinExistence type="predicted"/>
<comment type="caution">
    <text evidence="1">The sequence shown here is derived from an EMBL/GenBank/DDBJ whole genome shotgun (WGS) entry which is preliminary data.</text>
</comment>
<accession>A0ABV5ZT51</accession>
<protein>
    <recommendedName>
        <fullName evidence="3">PE domain-containing protein</fullName>
    </recommendedName>
</protein>
<keyword evidence="2" id="KW-1185">Reference proteome</keyword>
<evidence type="ECO:0000313" key="1">
    <source>
        <dbReference type="EMBL" id="MFB9904062.1"/>
    </source>
</evidence>
<dbReference type="RefSeq" id="WP_377851223.1">
    <property type="nucleotide sequence ID" value="NZ_JBHLZU010000007.1"/>
</dbReference>